<dbReference type="SUPFAM" id="SSF52540">
    <property type="entry name" value="P-loop containing nucleoside triphosphate hydrolases"/>
    <property type="match status" value="1"/>
</dbReference>
<dbReference type="Proteomes" id="UP000199652">
    <property type="component" value="Unassembled WGS sequence"/>
</dbReference>
<dbReference type="PROSITE" id="PS00675">
    <property type="entry name" value="SIGMA54_INTERACT_1"/>
    <property type="match status" value="1"/>
</dbReference>
<dbReference type="InterPro" id="IPR058031">
    <property type="entry name" value="AAA_lid_NorR"/>
</dbReference>
<dbReference type="InterPro" id="IPR002078">
    <property type="entry name" value="Sigma_54_int"/>
</dbReference>
<proteinExistence type="predicted"/>
<dbReference type="Gene3D" id="1.10.10.60">
    <property type="entry name" value="Homeodomain-like"/>
    <property type="match status" value="1"/>
</dbReference>
<evidence type="ECO:0000256" key="2">
    <source>
        <dbReference type="ARBA" id="ARBA00022840"/>
    </source>
</evidence>
<dbReference type="CDD" id="cd00009">
    <property type="entry name" value="AAA"/>
    <property type="match status" value="1"/>
</dbReference>
<dbReference type="InterPro" id="IPR025662">
    <property type="entry name" value="Sigma_54_int_dom_ATP-bd_1"/>
</dbReference>
<dbReference type="PANTHER" id="PTHR32071">
    <property type="entry name" value="TRANSCRIPTIONAL REGULATORY PROTEIN"/>
    <property type="match status" value="1"/>
</dbReference>
<dbReference type="GO" id="GO:0005524">
    <property type="term" value="F:ATP binding"/>
    <property type="evidence" value="ECO:0007669"/>
    <property type="project" value="UniProtKB-KW"/>
</dbReference>
<dbReference type="GO" id="GO:0006355">
    <property type="term" value="P:regulation of DNA-templated transcription"/>
    <property type="evidence" value="ECO:0007669"/>
    <property type="project" value="InterPro"/>
</dbReference>
<keyword evidence="2" id="KW-0067">ATP-binding</keyword>
<dbReference type="Pfam" id="PF25601">
    <property type="entry name" value="AAA_lid_14"/>
    <property type="match status" value="1"/>
</dbReference>
<evidence type="ECO:0000313" key="4">
    <source>
        <dbReference type="EMBL" id="SDX32740.1"/>
    </source>
</evidence>
<dbReference type="InterPro" id="IPR009057">
    <property type="entry name" value="Homeodomain-like_sf"/>
</dbReference>
<dbReference type="InterPro" id="IPR027417">
    <property type="entry name" value="P-loop_NTPase"/>
</dbReference>
<accession>A0A1H3ASM5</accession>
<dbReference type="Pfam" id="PF00158">
    <property type="entry name" value="Sigma54_activat"/>
    <property type="match status" value="1"/>
</dbReference>
<organism evidence="4 5">
    <name type="scientific">Eubacterium barkeri</name>
    <name type="common">Clostridium barkeri</name>
    <dbReference type="NCBI Taxonomy" id="1528"/>
    <lineage>
        <taxon>Bacteria</taxon>
        <taxon>Bacillati</taxon>
        <taxon>Bacillota</taxon>
        <taxon>Clostridia</taxon>
        <taxon>Eubacteriales</taxon>
        <taxon>Eubacteriaceae</taxon>
        <taxon>Eubacterium</taxon>
    </lineage>
</organism>
<name>A0A1H3ASM5_EUBBA</name>
<dbReference type="STRING" id="1528.SAMN04488579_101167"/>
<gene>
    <name evidence="4" type="ORF">SAMN04488579_101167</name>
</gene>
<evidence type="ECO:0000256" key="1">
    <source>
        <dbReference type="ARBA" id="ARBA00022741"/>
    </source>
</evidence>
<reference evidence="5" key="1">
    <citation type="submission" date="2016-10" db="EMBL/GenBank/DDBJ databases">
        <authorList>
            <person name="Varghese N."/>
            <person name="Submissions S."/>
        </authorList>
    </citation>
    <scope>NUCLEOTIDE SEQUENCE [LARGE SCALE GENOMIC DNA]</scope>
    <source>
        <strain evidence="5">VPI 5359</strain>
    </source>
</reference>
<dbReference type="FunFam" id="3.40.50.300:FF:000006">
    <property type="entry name" value="DNA-binding transcriptional regulator NtrC"/>
    <property type="match status" value="1"/>
</dbReference>
<dbReference type="Gene3D" id="3.40.50.300">
    <property type="entry name" value="P-loop containing nucleotide triphosphate hydrolases"/>
    <property type="match status" value="1"/>
</dbReference>
<dbReference type="InterPro" id="IPR003593">
    <property type="entry name" value="AAA+_ATPase"/>
</dbReference>
<evidence type="ECO:0000313" key="5">
    <source>
        <dbReference type="Proteomes" id="UP000199652"/>
    </source>
</evidence>
<dbReference type="SMART" id="SM00382">
    <property type="entry name" value="AAA"/>
    <property type="match status" value="1"/>
</dbReference>
<dbReference type="Gene3D" id="1.10.8.60">
    <property type="match status" value="1"/>
</dbReference>
<keyword evidence="1" id="KW-0547">Nucleotide-binding</keyword>
<keyword evidence="5" id="KW-1185">Reference proteome</keyword>
<dbReference type="EMBL" id="FNOU01000001">
    <property type="protein sequence ID" value="SDX32740.1"/>
    <property type="molecule type" value="Genomic_DNA"/>
</dbReference>
<sequence>MDNHAPFDQIIGDTPPMRLLKSQAKRIAQRNSTILILGETGSGKGLLAKSIHEASPRCDAPFVSVNCGSIPENLIESELFGYVRGAFTGALKMGKQGKFSLANHGTIFLDEIGEMPLQLQVSLLHVLQSRMVEPIGSNSPEPVDIRVIAATNRDLESMVQSGFFRKDLYFRLGVIPLHIPPLRERRDDIPLLSQYIFEKLLERGDFSAREMSPAFLSSLRDYSWNGNIRELENVIEYALNLCETDILDVGDLPEHLRSKAAAATGGAALVQPGAQVSAGSYKAQLQAWEHALFSHYLDTYGSSTQAKKEIAKVLDIGTSTLYRKLSQLGLG</sequence>
<dbReference type="PROSITE" id="PS50045">
    <property type="entry name" value="SIGMA54_INTERACT_4"/>
    <property type="match status" value="1"/>
</dbReference>
<feature type="domain" description="Sigma-54 factor interaction" evidence="3">
    <location>
        <begin position="10"/>
        <end position="240"/>
    </location>
</feature>
<evidence type="ECO:0000259" key="3">
    <source>
        <dbReference type="PROSITE" id="PS50045"/>
    </source>
</evidence>
<dbReference type="SUPFAM" id="SSF46689">
    <property type="entry name" value="Homeodomain-like"/>
    <property type="match status" value="1"/>
</dbReference>
<dbReference type="AlphaFoldDB" id="A0A1H3ASM5"/>
<dbReference type="PANTHER" id="PTHR32071:SF57">
    <property type="entry name" value="C4-DICARBOXYLATE TRANSPORT TRANSCRIPTIONAL REGULATORY PROTEIN DCTD"/>
    <property type="match status" value="1"/>
</dbReference>
<protein>
    <submittedName>
        <fullName evidence="4">Sigma-54 interaction domain-containing protein</fullName>
    </submittedName>
</protein>